<keyword evidence="1" id="KW-0732">Signal</keyword>
<feature type="chain" id="PRO_5015634719" evidence="1">
    <location>
        <begin position="35"/>
        <end position="154"/>
    </location>
</feature>
<protein>
    <submittedName>
        <fullName evidence="2">Uncharacterized protein DUF2690</fullName>
    </submittedName>
</protein>
<evidence type="ECO:0000256" key="1">
    <source>
        <dbReference type="SAM" id="SignalP"/>
    </source>
</evidence>
<comment type="caution">
    <text evidence="2">The sequence shown here is derived from an EMBL/GenBank/DDBJ whole genome shotgun (WGS) entry which is preliminary data.</text>
</comment>
<organism evidence="2 3">
    <name type="scientific">Actinoplanes italicus</name>
    <dbReference type="NCBI Taxonomy" id="113567"/>
    <lineage>
        <taxon>Bacteria</taxon>
        <taxon>Bacillati</taxon>
        <taxon>Actinomycetota</taxon>
        <taxon>Actinomycetes</taxon>
        <taxon>Micromonosporales</taxon>
        <taxon>Micromonosporaceae</taxon>
        <taxon>Actinoplanes</taxon>
    </lineage>
</organism>
<accession>A0A2T0KBE6</accession>
<dbReference type="Proteomes" id="UP000239415">
    <property type="component" value="Unassembled WGS sequence"/>
</dbReference>
<evidence type="ECO:0000313" key="2">
    <source>
        <dbReference type="EMBL" id="PRX20490.1"/>
    </source>
</evidence>
<dbReference type="InterPro" id="IPR021224">
    <property type="entry name" value="DUF2690"/>
</dbReference>
<reference evidence="2 3" key="1">
    <citation type="submission" date="2018-03" db="EMBL/GenBank/DDBJ databases">
        <title>Genomic Encyclopedia of Archaeal and Bacterial Type Strains, Phase II (KMG-II): from individual species to whole genera.</title>
        <authorList>
            <person name="Goeker M."/>
        </authorList>
    </citation>
    <scope>NUCLEOTIDE SEQUENCE [LARGE SCALE GENOMIC DNA]</scope>
    <source>
        <strain evidence="2 3">DSM 43146</strain>
    </source>
</reference>
<name>A0A2T0KBE6_9ACTN</name>
<sequence length="154" mass="17075">MKTIPRRRRSFSLFAFLSVLLTAATLLVGSPANAACGSACNNKDPQVYPSSKPCGGDAITAKTFTSMGRTLQLRYSPSCRTVWARIYGGQSQDKVILERWEGQGTIYTPVLMWEYFGSREWSLMYNDAGTQIRACLQLEWATTPGSRLGCTGHY</sequence>
<feature type="signal peptide" evidence="1">
    <location>
        <begin position="1"/>
        <end position="34"/>
    </location>
</feature>
<keyword evidence="3" id="KW-1185">Reference proteome</keyword>
<dbReference type="EMBL" id="PVMZ01000008">
    <property type="protein sequence ID" value="PRX20490.1"/>
    <property type="molecule type" value="Genomic_DNA"/>
</dbReference>
<evidence type="ECO:0000313" key="3">
    <source>
        <dbReference type="Proteomes" id="UP000239415"/>
    </source>
</evidence>
<dbReference type="Pfam" id="PF10901">
    <property type="entry name" value="DUF2690"/>
    <property type="match status" value="1"/>
</dbReference>
<gene>
    <name evidence="2" type="ORF">CLV67_108290</name>
</gene>
<dbReference type="AlphaFoldDB" id="A0A2T0KBE6"/>
<dbReference type="RefSeq" id="WP_170153951.1">
    <property type="nucleotide sequence ID" value="NZ_BOMO01000083.1"/>
</dbReference>
<proteinExistence type="predicted"/>